<dbReference type="InterPro" id="IPR002933">
    <property type="entry name" value="Peptidase_M20"/>
</dbReference>
<feature type="binding site" evidence="2">
    <location>
        <position position="86"/>
    </location>
    <ligand>
        <name>Mn(2+)</name>
        <dbReference type="ChEBI" id="CHEBI:29035"/>
        <label>2</label>
    </ligand>
</feature>
<dbReference type="PIRSF" id="PIRSF005962">
    <property type="entry name" value="Pept_M20D_amidohydro"/>
    <property type="match status" value="1"/>
</dbReference>
<evidence type="ECO:0000256" key="2">
    <source>
        <dbReference type="PIRSR" id="PIRSR005962-1"/>
    </source>
</evidence>
<dbReference type="AlphaFoldDB" id="A0A1M5Q949"/>
<dbReference type="FunFam" id="3.30.70.360:FF:000001">
    <property type="entry name" value="N-acetyldiaminopimelate deacetylase"/>
    <property type="match status" value="1"/>
</dbReference>
<dbReference type="RefSeq" id="WP_073126416.1">
    <property type="nucleotide sequence ID" value="NZ_BAABCH010000093.1"/>
</dbReference>
<dbReference type="PANTHER" id="PTHR11014:SF98">
    <property type="entry name" value="N-ACETYLDIAMINOPIMELATE DEACETYLASE"/>
    <property type="match status" value="1"/>
</dbReference>
<protein>
    <submittedName>
        <fullName evidence="4">N-acetyldiaminopimelate deacetylase</fullName>
    </submittedName>
</protein>
<keyword evidence="1" id="KW-0378">Hydrolase</keyword>
<sequence length="373" mass="42091">MNKIEYLKDKLYKHRNILNPIAECGRKEYKTASYIREQLDQMNVAYETYLDTATVGMIKGKNPKKTIAFRADIDGLITENGVRHLCGHDGHTTILLGLVEFLNDNKEKLNDNIVFIFQPAEEGPGGAEALIEAGVLKDYNVDEIYGLHIYPEIQEGYVGTRPGYFLAQVGDIDIDIIAKSGHGAMPQNAIDGIVIAANFISNLQTIVSRNISPIDNAVLTMGKIQGGSRRNIIAENIRIEGSLRAFHPEIYSNIKKRINELARGFELAYNCKINVNVKDDYISVKNDKNLYDEFIEAVGDRVIELDPLMISEDFSYYQREVPGLFFMLGSRNEEKGFTNGLHSLNFNFNEDIFINALNVYIDLLKHKKSIDTI</sequence>
<dbReference type="Proteomes" id="UP000243255">
    <property type="component" value="Unassembled WGS sequence"/>
</dbReference>
<feature type="binding site" evidence="2">
    <location>
        <position position="88"/>
    </location>
    <ligand>
        <name>Mn(2+)</name>
        <dbReference type="ChEBI" id="CHEBI:29035"/>
        <label>2</label>
    </ligand>
</feature>
<dbReference type="Gene3D" id="3.30.70.360">
    <property type="match status" value="1"/>
</dbReference>
<feature type="binding site" evidence="2">
    <location>
        <position position="342"/>
    </location>
    <ligand>
        <name>Mn(2+)</name>
        <dbReference type="ChEBI" id="CHEBI:29035"/>
        <label>2</label>
    </ligand>
</feature>
<comment type="cofactor">
    <cofactor evidence="2">
        <name>Mn(2+)</name>
        <dbReference type="ChEBI" id="CHEBI:29035"/>
    </cofactor>
    <text evidence="2">The Mn(2+) ion enhances activity.</text>
</comment>
<dbReference type="PANTHER" id="PTHR11014">
    <property type="entry name" value="PEPTIDASE M20 FAMILY MEMBER"/>
    <property type="match status" value="1"/>
</dbReference>
<accession>A0A1M5Q949</accession>
<organism evidence="4 5">
    <name type="scientific">Asaccharospora irregularis DSM 2635</name>
    <dbReference type="NCBI Taxonomy" id="1121321"/>
    <lineage>
        <taxon>Bacteria</taxon>
        <taxon>Bacillati</taxon>
        <taxon>Bacillota</taxon>
        <taxon>Clostridia</taxon>
        <taxon>Peptostreptococcales</taxon>
        <taxon>Peptostreptococcaceae</taxon>
        <taxon>Asaccharospora</taxon>
    </lineage>
</organism>
<feature type="binding site" evidence="2">
    <location>
        <position position="148"/>
    </location>
    <ligand>
        <name>Mn(2+)</name>
        <dbReference type="ChEBI" id="CHEBI:29035"/>
        <label>2</label>
    </ligand>
</feature>
<feature type="domain" description="Peptidase M20 dimerisation" evidence="3">
    <location>
        <begin position="173"/>
        <end position="262"/>
    </location>
</feature>
<dbReference type="InterPro" id="IPR011650">
    <property type="entry name" value="Peptidase_M20_dimer"/>
</dbReference>
<dbReference type="Pfam" id="PF01546">
    <property type="entry name" value="Peptidase_M20"/>
    <property type="match status" value="1"/>
</dbReference>
<keyword evidence="2" id="KW-0479">Metal-binding</keyword>
<dbReference type="SUPFAM" id="SSF55031">
    <property type="entry name" value="Bacterial exopeptidase dimerisation domain"/>
    <property type="match status" value="1"/>
</dbReference>
<dbReference type="GO" id="GO:0019877">
    <property type="term" value="P:diaminopimelate biosynthetic process"/>
    <property type="evidence" value="ECO:0007669"/>
    <property type="project" value="TreeGrafter"/>
</dbReference>
<name>A0A1M5Q949_9FIRM</name>
<evidence type="ECO:0000259" key="3">
    <source>
        <dbReference type="Pfam" id="PF07687"/>
    </source>
</evidence>
<dbReference type="SUPFAM" id="SSF53187">
    <property type="entry name" value="Zn-dependent exopeptidases"/>
    <property type="match status" value="1"/>
</dbReference>
<feature type="binding site" evidence="2">
    <location>
        <position position="122"/>
    </location>
    <ligand>
        <name>Mn(2+)</name>
        <dbReference type="ChEBI" id="CHEBI:29035"/>
        <label>2</label>
    </ligand>
</feature>
<gene>
    <name evidence="4" type="ORF">SAMN04488530_11922</name>
</gene>
<dbReference type="InterPro" id="IPR036264">
    <property type="entry name" value="Bact_exopeptidase_dim_dom"/>
</dbReference>
<dbReference type="InterPro" id="IPR017439">
    <property type="entry name" value="Amidohydrolase"/>
</dbReference>
<keyword evidence="5" id="KW-1185">Reference proteome</keyword>
<evidence type="ECO:0000256" key="1">
    <source>
        <dbReference type="ARBA" id="ARBA00022801"/>
    </source>
</evidence>
<evidence type="ECO:0000313" key="5">
    <source>
        <dbReference type="Proteomes" id="UP000243255"/>
    </source>
</evidence>
<dbReference type="NCBIfam" id="TIGR01891">
    <property type="entry name" value="amidohydrolases"/>
    <property type="match status" value="1"/>
</dbReference>
<dbReference type="GO" id="GO:0050118">
    <property type="term" value="F:N-acetyldiaminopimelate deacetylase activity"/>
    <property type="evidence" value="ECO:0007669"/>
    <property type="project" value="TreeGrafter"/>
</dbReference>
<dbReference type="GO" id="GO:0046872">
    <property type="term" value="F:metal ion binding"/>
    <property type="evidence" value="ECO:0007669"/>
    <property type="project" value="UniProtKB-KW"/>
</dbReference>
<dbReference type="EMBL" id="FQWX01000019">
    <property type="protein sequence ID" value="SHH10450.1"/>
    <property type="molecule type" value="Genomic_DNA"/>
</dbReference>
<keyword evidence="2" id="KW-0464">Manganese</keyword>
<proteinExistence type="predicted"/>
<dbReference type="Pfam" id="PF07687">
    <property type="entry name" value="M20_dimer"/>
    <property type="match status" value="1"/>
</dbReference>
<dbReference type="Gene3D" id="3.40.630.10">
    <property type="entry name" value="Zn peptidases"/>
    <property type="match status" value="1"/>
</dbReference>
<reference evidence="5" key="1">
    <citation type="submission" date="2016-11" db="EMBL/GenBank/DDBJ databases">
        <authorList>
            <person name="Varghese N."/>
            <person name="Submissions S."/>
        </authorList>
    </citation>
    <scope>NUCLEOTIDE SEQUENCE [LARGE SCALE GENOMIC DNA]</scope>
    <source>
        <strain evidence="5">DSM 2635</strain>
    </source>
</reference>
<dbReference type="OrthoDB" id="9776731at2"/>
<dbReference type="STRING" id="1121321.SAMN04488530_11922"/>
<evidence type="ECO:0000313" key="4">
    <source>
        <dbReference type="EMBL" id="SHH10450.1"/>
    </source>
</evidence>